<dbReference type="Pfam" id="PF02743">
    <property type="entry name" value="dCache_1"/>
    <property type="match status" value="1"/>
</dbReference>
<dbReference type="GO" id="GO:0000155">
    <property type="term" value="F:phosphorelay sensor kinase activity"/>
    <property type="evidence" value="ECO:0007669"/>
    <property type="project" value="InterPro"/>
</dbReference>
<dbReference type="EC" id="2.7.13.3" evidence="3"/>
<dbReference type="Proteomes" id="UP000028486">
    <property type="component" value="Chromosome"/>
</dbReference>
<accession>A0A076F9P3</accession>
<keyword evidence="8" id="KW-0547">Nucleotide-binding</keyword>
<comment type="catalytic activity">
    <reaction evidence="1">
        <text>ATP + protein L-histidine = ADP + protein N-phospho-L-histidine.</text>
        <dbReference type="EC" id="2.7.13.3"/>
    </reaction>
</comment>
<dbReference type="Gene3D" id="1.10.287.130">
    <property type="match status" value="1"/>
</dbReference>
<evidence type="ECO:0000313" key="16">
    <source>
        <dbReference type="EMBL" id="AII14403.1"/>
    </source>
</evidence>
<keyword evidence="4" id="KW-1003">Cell membrane</keyword>
<dbReference type="Gene3D" id="3.30.565.10">
    <property type="entry name" value="Histidine kinase-like ATPase, C-terminal domain"/>
    <property type="match status" value="1"/>
</dbReference>
<dbReference type="InterPro" id="IPR005467">
    <property type="entry name" value="His_kinase_dom"/>
</dbReference>
<organism evidence="16 17">
    <name type="scientific">Campylobacter iguaniorum</name>
    <dbReference type="NCBI Taxonomy" id="1244531"/>
    <lineage>
        <taxon>Bacteria</taxon>
        <taxon>Pseudomonadati</taxon>
        <taxon>Campylobacterota</taxon>
        <taxon>Epsilonproteobacteria</taxon>
        <taxon>Campylobacterales</taxon>
        <taxon>Campylobacteraceae</taxon>
        <taxon>Campylobacter</taxon>
    </lineage>
</organism>
<dbReference type="InterPro" id="IPR036890">
    <property type="entry name" value="HATPase_C_sf"/>
</dbReference>
<dbReference type="InterPro" id="IPR003594">
    <property type="entry name" value="HATPase_dom"/>
</dbReference>
<comment type="subcellular location">
    <subcellularLocation>
        <location evidence="2">Cell membrane</location>
        <topology evidence="2">Multi-pass membrane protein</topology>
    </subcellularLocation>
</comment>
<evidence type="ECO:0000256" key="7">
    <source>
        <dbReference type="ARBA" id="ARBA00022692"/>
    </source>
</evidence>
<feature type="transmembrane region" description="Helical" evidence="14">
    <location>
        <begin position="20"/>
        <end position="38"/>
    </location>
</feature>
<dbReference type="EMBL" id="CP009043">
    <property type="protein sequence ID" value="AII14403.1"/>
    <property type="molecule type" value="Genomic_DNA"/>
</dbReference>
<dbReference type="Pfam" id="PF02518">
    <property type="entry name" value="HATPase_c"/>
    <property type="match status" value="1"/>
</dbReference>
<evidence type="ECO:0000256" key="12">
    <source>
        <dbReference type="ARBA" id="ARBA00023012"/>
    </source>
</evidence>
<sequence>MKVSGLYHKIFLRIEEFKVYIFIFAFTAIFLAVTFVNLNQVKVEVTQVGENYRKNLTSILSNYMNEWIISRSKVIDTYSVLISNITSDANHSNDELLKMIKEMADKTNLFDVIQIYFENDKFLISNNVEITDKDELESIKNLEWYKTTKNSPHPTVTVVEKHKALNKKTINICSTITENGKFDGIICGVIGADNVLTRIGNIDINIVRDLFLIDKNNDIIASIDNSDELPKILKNIDTNFINLEINKNNITVSIAKTNTKEWAVGTAIDESNLISQSLDAVAKTIARVMTLFVVLVIFANALHTYLYRKIKRKKDDYELILTHKLKMIETAELIGVISHQLVQPINSTKLVLSSILQLKNEDKISKEDEIEYINLCLKSMEHLNDTVQNFKNFYKFDPLHSKFSVLGAIQSLISILHVTFANDNVSVKIKDFEDFEIVSSRNLFLQVLLVLLQNSKEAIVLEHAKYAQRQVIIEITKDNEFAYIRVCDYGGGIKEQIANKIFSTLKTSQKEEGSGIGLYFAKKIAIEKLHGDLILKNLKNPTIFELRIKI</sequence>
<reference evidence="17" key="1">
    <citation type="journal article" date="2014" name="Genome Announc.">
        <title>Complete Genome Sequence of Campylobacter iguaniorum Strain 1485ET, Isolated from a Bearded Dragon (Pogona vitticeps).</title>
        <authorList>
            <person name="Gilbert M.J."/>
            <person name="Miller W.G."/>
            <person name="Yee E."/>
            <person name="Kik M."/>
            <person name="Wagenaar J.A."/>
            <person name="Duim B."/>
        </authorList>
    </citation>
    <scope>NUCLEOTIDE SEQUENCE [LARGE SCALE GENOMIC DNA]</scope>
    <source>
        <strain evidence="17">1485E</strain>
    </source>
</reference>
<evidence type="ECO:0000256" key="9">
    <source>
        <dbReference type="ARBA" id="ARBA00022777"/>
    </source>
</evidence>
<evidence type="ECO:0000256" key="14">
    <source>
        <dbReference type="SAM" id="Phobius"/>
    </source>
</evidence>
<dbReference type="eggNOG" id="COG4191">
    <property type="taxonomic scope" value="Bacteria"/>
</dbReference>
<dbReference type="SUPFAM" id="SSF47384">
    <property type="entry name" value="Homodimeric domain of signal transducing histidine kinase"/>
    <property type="match status" value="1"/>
</dbReference>
<evidence type="ECO:0000256" key="11">
    <source>
        <dbReference type="ARBA" id="ARBA00022989"/>
    </source>
</evidence>
<feature type="transmembrane region" description="Helical" evidence="14">
    <location>
        <begin position="285"/>
        <end position="307"/>
    </location>
</feature>
<dbReference type="RefSeq" id="WP_051870903.1">
    <property type="nucleotide sequence ID" value="NZ_CP009043.1"/>
</dbReference>
<keyword evidence="6" id="KW-0808">Transferase</keyword>
<dbReference type="PANTHER" id="PTHR45528:SF1">
    <property type="entry name" value="SENSOR HISTIDINE KINASE CPXA"/>
    <property type="match status" value="1"/>
</dbReference>
<dbReference type="AlphaFoldDB" id="A0A076F9P3"/>
<dbReference type="GO" id="GO:0005524">
    <property type="term" value="F:ATP binding"/>
    <property type="evidence" value="ECO:0007669"/>
    <property type="project" value="UniProtKB-KW"/>
</dbReference>
<evidence type="ECO:0000256" key="3">
    <source>
        <dbReference type="ARBA" id="ARBA00012438"/>
    </source>
</evidence>
<keyword evidence="13 14" id="KW-0472">Membrane</keyword>
<dbReference type="KEGG" id="caj:CIG1485E_0538"/>
<evidence type="ECO:0000259" key="15">
    <source>
        <dbReference type="PROSITE" id="PS50109"/>
    </source>
</evidence>
<evidence type="ECO:0000256" key="6">
    <source>
        <dbReference type="ARBA" id="ARBA00022679"/>
    </source>
</evidence>
<dbReference type="InterPro" id="IPR050398">
    <property type="entry name" value="HssS/ArlS-like"/>
</dbReference>
<keyword evidence="7 14" id="KW-0812">Transmembrane</keyword>
<dbReference type="OrthoDB" id="5351074at2"/>
<dbReference type="PROSITE" id="PS50109">
    <property type="entry name" value="HIS_KIN"/>
    <property type="match status" value="1"/>
</dbReference>
<keyword evidence="17" id="KW-1185">Reference proteome</keyword>
<proteinExistence type="predicted"/>
<dbReference type="InterPro" id="IPR033479">
    <property type="entry name" value="dCache_1"/>
</dbReference>
<dbReference type="GO" id="GO:0005886">
    <property type="term" value="C:plasma membrane"/>
    <property type="evidence" value="ECO:0007669"/>
    <property type="project" value="UniProtKB-SubCell"/>
</dbReference>
<keyword evidence="10" id="KW-0067">ATP-binding</keyword>
<keyword evidence="11 14" id="KW-1133">Transmembrane helix</keyword>
<dbReference type="SMART" id="SM00387">
    <property type="entry name" value="HATPase_c"/>
    <property type="match status" value="1"/>
</dbReference>
<evidence type="ECO:0000256" key="2">
    <source>
        <dbReference type="ARBA" id="ARBA00004651"/>
    </source>
</evidence>
<evidence type="ECO:0000256" key="4">
    <source>
        <dbReference type="ARBA" id="ARBA00022475"/>
    </source>
</evidence>
<dbReference type="Gene3D" id="3.30.450.20">
    <property type="entry name" value="PAS domain"/>
    <property type="match status" value="2"/>
</dbReference>
<evidence type="ECO:0000313" key="17">
    <source>
        <dbReference type="Proteomes" id="UP000028486"/>
    </source>
</evidence>
<keyword evidence="12" id="KW-0902">Two-component regulatory system</keyword>
<evidence type="ECO:0000256" key="10">
    <source>
        <dbReference type="ARBA" id="ARBA00022840"/>
    </source>
</evidence>
<dbReference type="HOGENOM" id="CLU_036581_0_0_7"/>
<dbReference type="STRING" id="1244531.CIG2463D_0538"/>
<name>A0A076F9P3_9BACT</name>
<feature type="domain" description="Histidine kinase" evidence="15">
    <location>
        <begin position="336"/>
        <end position="550"/>
    </location>
</feature>
<evidence type="ECO:0000256" key="8">
    <source>
        <dbReference type="ARBA" id="ARBA00022741"/>
    </source>
</evidence>
<evidence type="ECO:0000256" key="5">
    <source>
        <dbReference type="ARBA" id="ARBA00022553"/>
    </source>
</evidence>
<protein>
    <recommendedName>
        <fullName evidence="3">histidine kinase</fullName>
        <ecNumber evidence="3">2.7.13.3</ecNumber>
    </recommendedName>
</protein>
<dbReference type="CDD" id="cd18773">
    <property type="entry name" value="PDC1_HK_sensor"/>
    <property type="match status" value="1"/>
</dbReference>
<dbReference type="PANTHER" id="PTHR45528">
    <property type="entry name" value="SENSOR HISTIDINE KINASE CPXA"/>
    <property type="match status" value="1"/>
</dbReference>
<keyword evidence="5" id="KW-0597">Phosphoprotein</keyword>
<evidence type="ECO:0000256" key="1">
    <source>
        <dbReference type="ARBA" id="ARBA00000085"/>
    </source>
</evidence>
<keyword evidence="9 16" id="KW-0418">Kinase</keyword>
<gene>
    <name evidence="16" type="ORF">CIG1485E_0538</name>
</gene>
<evidence type="ECO:0000256" key="13">
    <source>
        <dbReference type="ARBA" id="ARBA00023136"/>
    </source>
</evidence>
<dbReference type="InterPro" id="IPR036097">
    <property type="entry name" value="HisK_dim/P_sf"/>
</dbReference>
<dbReference type="SUPFAM" id="SSF55874">
    <property type="entry name" value="ATPase domain of HSP90 chaperone/DNA topoisomerase II/histidine kinase"/>
    <property type="match status" value="1"/>
</dbReference>